<dbReference type="GO" id="GO:0016787">
    <property type="term" value="F:hydrolase activity"/>
    <property type="evidence" value="ECO:0007669"/>
    <property type="project" value="UniProtKB-KW"/>
</dbReference>
<name>A0A9D1VH80_9LACO</name>
<dbReference type="AlphaFoldDB" id="A0A9D1VH80"/>
<reference evidence="3" key="1">
    <citation type="journal article" date="2021" name="PeerJ">
        <title>Extensive microbial diversity within the chicken gut microbiome revealed by metagenomics and culture.</title>
        <authorList>
            <person name="Gilroy R."/>
            <person name="Ravi A."/>
            <person name="Getino M."/>
            <person name="Pursley I."/>
            <person name="Horton D.L."/>
            <person name="Alikhan N.F."/>
            <person name="Baker D."/>
            <person name="Gharbi K."/>
            <person name="Hall N."/>
            <person name="Watson M."/>
            <person name="Adriaenssens E.M."/>
            <person name="Foster-Nyarko E."/>
            <person name="Jarju S."/>
            <person name="Secka A."/>
            <person name="Antonio M."/>
            <person name="Oren A."/>
            <person name="Chaudhuri R.R."/>
            <person name="La Ragione R."/>
            <person name="Hildebrand F."/>
            <person name="Pallen M.J."/>
        </authorList>
    </citation>
    <scope>NUCLEOTIDE SEQUENCE</scope>
    <source>
        <strain evidence="3">ChiSxjej3B15-572</strain>
    </source>
</reference>
<evidence type="ECO:0000313" key="3">
    <source>
        <dbReference type="EMBL" id="HIX34873.1"/>
    </source>
</evidence>
<sequence>MQVVNINLSNQRYRTQASLTVYLQTPTPKSPVQDFPALVIVPGGSMTHITAEESEKTAIAFAARGFQTMILRYSFLDEHNPLYPYPLFDFAQAMQTINHHRSSWHLSPQTFILGFSAGGHIAALFNDYWASSWLKGQTGIQEEVLKPTAIVLGYPVIDLDAGFPKEAQTLNRWTDHPERYNASQHVNDNNRPTFTWATMDDPFVPVQNSINYALALHAHNIPQELHLFAHGPHGMDIANSLVAHHVNGDQPHVAHWVDLACEWLLNH</sequence>
<dbReference type="InterPro" id="IPR050300">
    <property type="entry name" value="GDXG_lipolytic_enzyme"/>
</dbReference>
<dbReference type="PANTHER" id="PTHR48081:SF6">
    <property type="entry name" value="PEPTIDASE S9 PROLYL OLIGOPEPTIDASE CATALYTIC DOMAIN-CONTAINING PROTEIN"/>
    <property type="match status" value="1"/>
</dbReference>
<evidence type="ECO:0000256" key="1">
    <source>
        <dbReference type="ARBA" id="ARBA00022801"/>
    </source>
</evidence>
<dbReference type="EMBL" id="DXFH01000001">
    <property type="protein sequence ID" value="HIX34873.1"/>
    <property type="molecule type" value="Genomic_DNA"/>
</dbReference>
<dbReference type="InterPro" id="IPR049492">
    <property type="entry name" value="BD-FAE-like_dom"/>
</dbReference>
<dbReference type="Gene3D" id="3.40.50.1820">
    <property type="entry name" value="alpha/beta hydrolase"/>
    <property type="match status" value="1"/>
</dbReference>
<feature type="domain" description="BD-FAE-like" evidence="2">
    <location>
        <begin position="27"/>
        <end position="212"/>
    </location>
</feature>
<proteinExistence type="predicted"/>
<dbReference type="Pfam" id="PF20434">
    <property type="entry name" value="BD-FAE"/>
    <property type="match status" value="1"/>
</dbReference>
<dbReference type="SUPFAM" id="SSF53474">
    <property type="entry name" value="alpha/beta-Hydrolases"/>
    <property type="match status" value="1"/>
</dbReference>
<evidence type="ECO:0000313" key="4">
    <source>
        <dbReference type="Proteomes" id="UP000824231"/>
    </source>
</evidence>
<reference evidence="3" key="2">
    <citation type="submission" date="2021-04" db="EMBL/GenBank/DDBJ databases">
        <authorList>
            <person name="Gilroy R."/>
        </authorList>
    </citation>
    <scope>NUCLEOTIDE SEQUENCE</scope>
    <source>
        <strain evidence="3">ChiSxjej3B15-572</strain>
    </source>
</reference>
<evidence type="ECO:0000259" key="2">
    <source>
        <dbReference type="Pfam" id="PF20434"/>
    </source>
</evidence>
<dbReference type="PANTHER" id="PTHR48081">
    <property type="entry name" value="AB HYDROLASE SUPERFAMILY PROTEIN C4A8.06C"/>
    <property type="match status" value="1"/>
</dbReference>
<keyword evidence="1 3" id="KW-0378">Hydrolase</keyword>
<accession>A0A9D1VH80</accession>
<gene>
    <name evidence="3" type="ORF">H9856_00405</name>
</gene>
<dbReference type="Proteomes" id="UP000824231">
    <property type="component" value="Unassembled WGS sequence"/>
</dbReference>
<dbReference type="InterPro" id="IPR029058">
    <property type="entry name" value="AB_hydrolase_fold"/>
</dbReference>
<protein>
    <submittedName>
        <fullName evidence="3">Alpha/beta hydrolase</fullName>
    </submittedName>
</protein>
<comment type="caution">
    <text evidence="3">The sequence shown here is derived from an EMBL/GenBank/DDBJ whole genome shotgun (WGS) entry which is preliminary data.</text>
</comment>
<organism evidence="3 4">
    <name type="scientific">Candidatus Limosilactobacillus merdigallinarum</name>
    <dbReference type="NCBI Taxonomy" id="2838652"/>
    <lineage>
        <taxon>Bacteria</taxon>
        <taxon>Bacillati</taxon>
        <taxon>Bacillota</taxon>
        <taxon>Bacilli</taxon>
        <taxon>Lactobacillales</taxon>
        <taxon>Lactobacillaceae</taxon>
        <taxon>Limosilactobacillus</taxon>
    </lineage>
</organism>